<dbReference type="AlphaFoldDB" id="A0A8S1AT00"/>
<dbReference type="EMBL" id="CADEBD010000339">
    <property type="protein sequence ID" value="CAB3248372.1"/>
    <property type="molecule type" value="Genomic_DNA"/>
</dbReference>
<reference evidence="1 2" key="1">
    <citation type="submission" date="2020-04" db="EMBL/GenBank/DDBJ databases">
        <authorList>
            <person name="Wallbank WR R."/>
            <person name="Pardo Diaz C."/>
            <person name="Kozak K."/>
            <person name="Martin S."/>
            <person name="Jiggins C."/>
            <person name="Moest M."/>
            <person name="Warren A I."/>
            <person name="Byers J.R.P. K."/>
            <person name="Montejo-Kovacevich G."/>
            <person name="Yen C E."/>
        </authorList>
    </citation>
    <scope>NUCLEOTIDE SEQUENCE [LARGE SCALE GENOMIC DNA]</scope>
</reference>
<evidence type="ECO:0000313" key="2">
    <source>
        <dbReference type="Proteomes" id="UP000494256"/>
    </source>
</evidence>
<accession>A0A8S1AT00</accession>
<dbReference type="Proteomes" id="UP000494256">
    <property type="component" value="Unassembled WGS sequence"/>
</dbReference>
<sequence>MEEKDEIRLQIFNGDAYDKWKFRFELYLQMKKCNEVVEGETRLSTITEEAWNTKKIKAKNYILNSVSNTQLELILNEETREK</sequence>
<name>A0A8S1AT00_ARCPL</name>
<organism evidence="1 2">
    <name type="scientific">Arctia plantaginis</name>
    <name type="common">Wood tiger moth</name>
    <name type="synonym">Phalaena plantaginis</name>
    <dbReference type="NCBI Taxonomy" id="874455"/>
    <lineage>
        <taxon>Eukaryota</taxon>
        <taxon>Metazoa</taxon>
        <taxon>Ecdysozoa</taxon>
        <taxon>Arthropoda</taxon>
        <taxon>Hexapoda</taxon>
        <taxon>Insecta</taxon>
        <taxon>Pterygota</taxon>
        <taxon>Neoptera</taxon>
        <taxon>Endopterygota</taxon>
        <taxon>Lepidoptera</taxon>
        <taxon>Glossata</taxon>
        <taxon>Ditrysia</taxon>
        <taxon>Noctuoidea</taxon>
        <taxon>Erebidae</taxon>
        <taxon>Arctiinae</taxon>
        <taxon>Arctia</taxon>
    </lineage>
</organism>
<comment type="caution">
    <text evidence="1">The sequence shown here is derived from an EMBL/GenBank/DDBJ whole genome shotgun (WGS) entry which is preliminary data.</text>
</comment>
<protein>
    <submittedName>
        <fullName evidence="1">Uncharacterized protein</fullName>
    </submittedName>
</protein>
<evidence type="ECO:0000313" key="1">
    <source>
        <dbReference type="EMBL" id="CAB3248372.1"/>
    </source>
</evidence>
<proteinExistence type="predicted"/>
<gene>
    <name evidence="1" type="ORF">APLA_LOCUS12350</name>
</gene>
<dbReference type="OrthoDB" id="1058301at2759"/>